<evidence type="ECO:0008006" key="4">
    <source>
        <dbReference type="Google" id="ProtNLM"/>
    </source>
</evidence>
<gene>
    <name evidence="2" type="ORF">KMW28_04945</name>
</gene>
<sequence>MKLFKLFILVLVVSSTTLFAQKRTSESAAYVTYVFQPLNGEIVDNSTGIFMFNVDTELNTLDKSDVKTVTKGVKKDRRPKAILDARNDTLYKYEESFEKYKEKFSGKGDKYKDLRIEIEIDTPTIDFLANSFKELKGSDIALKLKAKAMLKITSSDRQLLYEKDLFASNPKALQYKASSFVEYITLKSQVNKAGSDEARRAIMQQHIRDEMHKKIFKYAIYYAHLDIQEQLFSDSSRELIYIFGAKGSHPKYKQLTELQETLADRFKKLYSFSKKKKTTMDQVMETIDESIPLWEELIAEANYEDKKAKVNGEIADGLKLNLALAYTMKRDFDKALEIMNTIEKAKENPNGLNGIMAGSFKGQAKSLRRLLERIQIDPSKVSVTTGQEAN</sequence>
<keyword evidence="3" id="KW-1185">Reference proteome</keyword>
<dbReference type="EMBL" id="CP076132">
    <property type="protein sequence ID" value="QWG02930.1"/>
    <property type="molecule type" value="Genomic_DNA"/>
</dbReference>
<dbReference type="RefSeq" id="WP_169664395.1">
    <property type="nucleotide sequence ID" value="NZ_CP076132.1"/>
</dbReference>
<keyword evidence="1" id="KW-0732">Signal</keyword>
<reference evidence="2 3" key="1">
    <citation type="submission" date="2021-05" db="EMBL/GenBank/DDBJ databases">
        <title>Comparative genomic studies on the polysaccharide-degrading batcterial strains of the Flammeovirga genus.</title>
        <authorList>
            <person name="Zewei F."/>
            <person name="Zheng Z."/>
            <person name="Yu L."/>
            <person name="Ruyue G."/>
            <person name="Yanhong M."/>
            <person name="Yuanyuan C."/>
            <person name="Jingyan G."/>
            <person name="Wenjun H."/>
        </authorList>
    </citation>
    <scope>NUCLEOTIDE SEQUENCE [LARGE SCALE GENOMIC DNA]</scope>
    <source>
        <strain evidence="2 3">NBRC:100898</strain>
    </source>
</reference>
<protein>
    <recommendedName>
        <fullName evidence="4">Tetratricopeptide repeat protein</fullName>
    </recommendedName>
</protein>
<dbReference type="AlphaFoldDB" id="A0AAX1N9L6"/>
<organism evidence="2 3">
    <name type="scientific">Flammeovirga yaeyamensis</name>
    <dbReference type="NCBI Taxonomy" id="367791"/>
    <lineage>
        <taxon>Bacteria</taxon>
        <taxon>Pseudomonadati</taxon>
        <taxon>Bacteroidota</taxon>
        <taxon>Cytophagia</taxon>
        <taxon>Cytophagales</taxon>
        <taxon>Flammeovirgaceae</taxon>
        <taxon>Flammeovirga</taxon>
    </lineage>
</organism>
<proteinExistence type="predicted"/>
<evidence type="ECO:0000313" key="2">
    <source>
        <dbReference type="EMBL" id="QWG02930.1"/>
    </source>
</evidence>
<name>A0AAX1N9L6_9BACT</name>
<feature type="chain" id="PRO_5043623282" description="Tetratricopeptide repeat protein" evidence="1">
    <location>
        <begin position="21"/>
        <end position="390"/>
    </location>
</feature>
<feature type="signal peptide" evidence="1">
    <location>
        <begin position="1"/>
        <end position="20"/>
    </location>
</feature>
<dbReference type="Proteomes" id="UP000678679">
    <property type="component" value="Chromosome 1"/>
</dbReference>
<dbReference type="KEGG" id="fya:KMW28_04945"/>
<evidence type="ECO:0000256" key="1">
    <source>
        <dbReference type="SAM" id="SignalP"/>
    </source>
</evidence>
<accession>A0AAX1N9L6</accession>
<evidence type="ECO:0000313" key="3">
    <source>
        <dbReference type="Proteomes" id="UP000678679"/>
    </source>
</evidence>